<accession>A0A922PUB4</accession>
<dbReference type="SUPFAM" id="SSF51695">
    <property type="entry name" value="PLC-like phosphodiesterases"/>
    <property type="match status" value="1"/>
</dbReference>
<feature type="domain" description="GP-PDE" evidence="2">
    <location>
        <begin position="344"/>
        <end position="572"/>
    </location>
</feature>
<feature type="transmembrane region" description="Helical" evidence="1">
    <location>
        <begin position="173"/>
        <end position="202"/>
    </location>
</feature>
<feature type="transmembrane region" description="Helical" evidence="1">
    <location>
        <begin position="25"/>
        <end position="47"/>
    </location>
</feature>
<feature type="transmembrane region" description="Helical" evidence="1">
    <location>
        <begin position="281"/>
        <end position="298"/>
    </location>
</feature>
<feature type="transmembrane region" description="Helical" evidence="1">
    <location>
        <begin position="77"/>
        <end position="104"/>
    </location>
</feature>
<dbReference type="Pfam" id="PF10110">
    <property type="entry name" value="GPDPase_memb"/>
    <property type="match status" value="1"/>
</dbReference>
<proteinExistence type="predicted"/>
<dbReference type="PANTHER" id="PTHR46211">
    <property type="entry name" value="GLYCEROPHOSPHORYL DIESTER PHOSPHODIESTERASE"/>
    <property type="match status" value="1"/>
</dbReference>
<dbReference type="InterPro" id="IPR030395">
    <property type="entry name" value="GP_PDE_dom"/>
</dbReference>
<evidence type="ECO:0000259" key="2">
    <source>
        <dbReference type="PROSITE" id="PS51704"/>
    </source>
</evidence>
<protein>
    <submittedName>
        <fullName evidence="3">Glycerophosphodiesterase</fullName>
    </submittedName>
</protein>
<dbReference type="PROSITE" id="PS51704">
    <property type="entry name" value="GP_PDE"/>
    <property type="match status" value="1"/>
</dbReference>
<dbReference type="Gene3D" id="3.20.20.190">
    <property type="entry name" value="Phosphatidylinositol (PI) phosphodiesterase"/>
    <property type="match status" value="1"/>
</dbReference>
<keyword evidence="1" id="KW-1133">Transmembrane helix</keyword>
<dbReference type="InterPro" id="IPR018476">
    <property type="entry name" value="GlyceroP-diester-Pdiesterase_M"/>
</dbReference>
<comment type="caution">
    <text evidence="3">The sequence shown here is derived from an EMBL/GenBank/DDBJ whole genome shotgun (WGS) entry which is preliminary data.</text>
</comment>
<dbReference type="PANTHER" id="PTHR46211:SF8">
    <property type="entry name" value="PHOSPHODIESTERASE"/>
    <property type="match status" value="1"/>
</dbReference>
<gene>
    <name evidence="3" type="ORF">FD34_GL000612</name>
</gene>
<dbReference type="GO" id="GO:0006629">
    <property type="term" value="P:lipid metabolic process"/>
    <property type="evidence" value="ECO:0007669"/>
    <property type="project" value="InterPro"/>
</dbReference>
<dbReference type="AlphaFoldDB" id="A0A922PUB4"/>
<keyword evidence="1" id="KW-0472">Membrane</keyword>
<dbReference type="GO" id="GO:0008081">
    <property type="term" value="F:phosphoric diester hydrolase activity"/>
    <property type="evidence" value="ECO:0007669"/>
    <property type="project" value="InterPro"/>
</dbReference>
<dbReference type="CDD" id="cd08579">
    <property type="entry name" value="GDPD_memb_like"/>
    <property type="match status" value="1"/>
</dbReference>
<reference evidence="3 4" key="1">
    <citation type="journal article" date="2015" name="Genome Announc.">
        <title>Expanding the biotechnology potential of lactobacilli through comparative genomics of 213 strains and associated genera.</title>
        <authorList>
            <person name="Sun Z."/>
            <person name="Harris H.M."/>
            <person name="McCann A."/>
            <person name="Guo C."/>
            <person name="Argimon S."/>
            <person name="Zhang W."/>
            <person name="Yang X."/>
            <person name="Jeffery I.B."/>
            <person name="Cooney J.C."/>
            <person name="Kagawa T.F."/>
            <person name="Liu W."/>
            <person name="Song Y."/>
            <person name="Salvetti E."/>
            <person name="Wrobel A."/>
            <person name="Rasinkangas P."/>
            <person name="Parkhill J."/>
            <person name="Rea M.C."/>
            <person name="O'Sullivan O."/>
            <person name="Ritari J."/>
            <person name="Douillard F.P."/>
            <person name="Paul Ross R."/>
            <person name="Yang R."/>
            <person name="Briner A.E."/>
            <person name="Felis G.E."/>
            <person name="de Vos W.M."/>
            <person name="Barrangou R."/>
            <person name="Klaenhammer T.R."/>
            <person name="Caufield P.W."/>
            <person name="Cui Y."/>
            <person name="Zhang H."/>
            <person name="O'Toole P.W."/>
        </authorList>
    </citation>
    <scope>NUCLEOTIDE SEQUENCE [LARGE SCALE GENOMIC DNA]</scope>
    <source>
        <strain evidence="3 4">DSM 8475</strain>
    </source>
</reference>
<feature type="transmembrane region" description="Helical" evidence="1">
    <location>
        <begin position="223"/>
        <end position="247"/>
    </location>
</feature>
<dbReference type="InterPro" id="IPR017946">
    <property type="entry name" value="PLC-like_Pdiesterase_TIM-brl"/>
</dbReference>
<organism evidence="3 4">
    <name type="scientific">Limosilactobacillus pontis DSM 8475</name>
    <dbReference type="NCBI Taxonomy" id="1423794"/>
    <lineage>
        <taxon>Bacteria</taxon>
        <taxon>Bacillati</taxon>
        <taxon>Bacillota</taxon>
        <taxon>Bacilli</taxon>
        <taxon>Lactobacillales</taxon>
        <taxon>Lactobacillaceae</taxon>
        <taxon>Limosilactobacillus</taxon>
    </lineage>
</organism>
<feature type="transmembrane region" description="Helical" evidence="1">
    <location>
        <begin position="318"/>
        <end position="337"/>
    </location>
</feature>
<dbReference type="EMBL" id="AZGO01000060">
    <property type="protein sequence ID" value="KRM35725.1"/>
    <property type="molecule type" value="Genomic_DNA"/>
</dbReference>
<name>A0A922PUB4_9LACO</name>
<sequence length="600" mass="68057">MERSKIMKNILSEIRQGTRHFNQHWWIYLTLFVSVDLVIQLVVIPSFRLVTTFVLQAGAIPFVSYQNIVTIVSQHPLVVVALLLELVALLLVIYWQFAIILLGVRDIQDGTISVRRLLAESGQSLRQLRASSLLVLLGYFVLVIPFADLVFRTPLLSKVQIPAFILDFMTRNAFLLMVLIIFYTVVVVLGVRYLLALPLMVYEKQRPRVALANSWRQTSHGRWWPLLTRILVIGLVASVVMVVFYGLLVGLQFLFDLFPGKLSLVTAVVDLTLVQLGSECLAVWIGVVTIQILVQPLGNILATSPATFTVSRGVKRTMAVAGSLIVLVTLISASFYLTGTGRRPVTISHRGVAEENGVQNTIPAMEKTHRLHPDYIEMDIHETKDHQFVVMHDENLKDLTGVNKAPHQLTLRQLTRLTAHENGHRAKLASFDDYLRVAHRLHQKLLIEIKTTPYDSKDMLARFSHRYASTLLSHHDQAQSLDYRVVTGMHRDAPRLPVIYIQPYNFTYPNTAAAGYSMEYSTLTDDFINLAHLQKKVVYAWTVDQRPVMMQEMYDNVDGLITNNLGELNVAIQSYESKQSYARRILNYIMVIPGSQEFEP</sequence>
<evidence type="ECO:0000256" key="1">
    <source>
        <dbReference type="SAM" id="Phobius"/>
    </source>
</evidence>
<evidence type="ECO:0000313" key="3">
    <source>
        <dbReference type="EMBL" id="KRM35725.1"/>
    </source>
</evidence>
<dbReference type="Proteomes" id="UP000051085">
    <property type="component" value="Unassembled WGS sequence"/>
</dbReference>
<evidence type="ECO:0000313" key="4">
    <source>
        <dbReference type="Proteomes" id="UP000051085"/>
    </source>
</evidence>
<feature type="transmembrane region" description="Helical" evidence="1">
    <location>
        <begin position="133"/>
        <end position="153"/>
    </location>
</feature>
<keyword evidence="1" id="KW-0812">Transmembrane</keyword>
<dbReference type="Pfam" id="PF03009">
    <property type="entry name" value="GDPD"/>
    <property type="match status" value="1"/>
</dbReference>